<protein>
    <submittedName>
        <fullName evidence="1">Uncharacterized protein</fullName>
    </submittedName>
</protein>
<sequence length="152" mass="16486">MGLVLYSGELLYAAHAPRICPVGMRPRTGSVLPPGVCALRMRIQMLQASLEVSYAHACKQRALNQLREHNPGERDSFLLLSEAPTRTGPLSALIPLRSSRTSNNIGATSDLQFGQLIFCPVATEADYSAWAPGCWVPLLKAAVLPSSWALAW</sequence>
<organism evidence="1 2">
    <name type="scientific">Pleurodeles waltl</name>
    <name type="common">Iberian ribbed newt</name>
    <dbReference type="NCBI Taxonomy" id="8319"/>
    <lineage>
        <taxon>Eukaryota</taxon>
        <taxon>Metazoa</taxon>
        <taxon>Chordata</taxon>
        <taxon>Craniata</taxon>
        <taxon>Vertebrata</taxon>
        <taxon>Euteleostomi</taxon>
        <taxon>Amphibia</taxon>
        <taxon>Batrachia</taxon>
        <taxon>Caudata</taxon>
        <taxon>Salamandroidea</taxon>
        <taxon>Salamandridae</taxon>
        <taxon>Pleurodelinae</taxon>
        <taxon>Pleurodeles</taxon>
    </lineage>
</organism>
<keyword evidence="2" id="KW-1185">Reference proteome</keyword>
<dbReference type="AlphaFoldDB" id="A0AAV7WJR7"/>
<accession>A0AAV7WJR7</accession>
<dbReference type="EMBL" id="JANPWB010000002">
    <property type="protein sequence ID" value="KAJ1212259.1"/>
    <property type="molecule type" value="Genomic_DNA"/>
</dbReference>
<reference evidence="1" key="1">
    <citation type="journal article" date="2022" name="bioRxiv">
        <title>Sequencing and chromosome-scale assembly of the giantPleurodeles waltlgenome.</title>
        <authorList>
            <person name="Brown T."/>
            <person name="Elewa A."/>
            <person name="Iarovenko S."/>
            <person name="Subramanian E."/>
            <person name="Araus A.J."/>
            <person name="Petzold A."/>
            <person name="Susuki M."/>
            <person name="Suzuki K.-i.T."/>
            <person name="Hayashi T."/>
            <person name="Toyoda A."/>
            <person name="Oliveira C."/>
            <person name="Osipova E."/>
            <person name="Leigh N.D."/>
            <person name="Simon A."/>
            <person name="Yun M.H."/>
        </authorList>
    </citation>
    <scope>NUCLEOTIDE SEQUENCE</scope>
    <source>
        <strain evidence="1">20211129_DDA</strain>
        <tissue evidence="1">Liver</tissue>
    </source>
</reference>
<dbReference type="Proteomes" id="UP001066276">
    <property type="component" value="Chromosome 1_2"/>
</dbReference>
<comment type="caution">
    <text evidence="1">The sequence shown here is derived from an EMBL/GenBank/DDBJ whole genome shotgun (WGS) entry which is preliminary data.</text>
</comment>
<gene>
    <name evidence="1" type="ORF">NDU88_007566</name>
</gene>
<proteinExistence type="predicted"/>
<name>A0AAV7WJR7_PLEWA</name>
<evidence type="ECO:0000313" key="2">
    <source>
        <dbReference type="Proteomes" id="UP001066276"/>
    </source>
</evidence>
<evidence type="ECO:0000313" key="1">
    <source>
        <dbReference type="EMBL" id="KAJ1212259.1"/>
    </source>
</evidence>